<proteinExistence type="predicted"/>
<reference evidence="1" key="1">
    <citation type="submission" date="2021-06" db="EMBL/GenBank/DDBJ databases">
        <authorList>
            <person name="Kallberg Y."/>
            <person name="Tangrot J."/>
            <person name="Rosling A."/>
        </authorList>
    </citation>
    <scope>NUCLEOTIDE SEQUENCE</scope>
    <source>
        <strain evidence="1">IL203A</strain>
    </source>
</reference>
<protein>
    <submittedName>
        <fullName evidence="1">9003_t:CDS:1</fullName>
    </submittedName>
</protein>
<comment type="caution">
    <text evidence="1">The sequence shown here is derived from an EMBL/GenBank/DDBJ whole genome shotgun (WGS) entry which is preliminary data.</text>
</comment>
<evidence type="ECO:0000313" key="2">
    <source>
        <dbReference type="Proteomes" id="UP000789702"/>
    </source>
</evidence>
<accession>A0ACA9KVV4</accession>
<keyword evidence="2" id="KW-1185">Reference proteome</keyword>
<name>A0ACA9KVV4_9GLOM</name>
<gene>
    <name evidence="1" type="ORF">DHETER_LOCUS2805</name>
</gene>
<evidence type="ECO:0000313" key="1">
    <source>
        <dbReference type="EMBL" id="CAG8496502.1"/>
    </source>
</evidence>
<dbReference type="EMBL" id="CAJVPU010002188">
    <property type="protein sequence ID" value="CAG8496502.1"/>
    <property type="molecule type" value="Genomic_DNA"/>
</dbReference>
<organism evidence="1 2">
    <name type="scientific">Dentiscutata heterogama</name>
    <dbReference type="NCBI Taxonomy" id="1316150"/>
    <lineage>
        <taxon>Eukaryota</taxon>
        <taxon>Fungi</taxon>
        <taxon>Fungi incertae sedis</taxon>
        <taxon>Mucoromycota</taxon>
        <taxon>Glomeromycotina</taxon>
        <taxon>Glomeromycetes</taxon>
        <taxon>Diversisporales</taxon>
        <taxon>Gigasporaceae</taxon>
        <taxon>Dentiscutata</taxon>
    </lineage>
</organism>
<dbReference type="Proteomes" id="UP000789702">
    <property type="component" value="Unassembled WGS sequence"/>
</dbReference>
<sequence length="82" mass="9500">MAGESFSQKTLYYTGITIREEIKDLEDILNDLFRCKVTCKNTEIDMVQLSYFLRFHNLMVHFGSTVESEPVLEQSQFSGNLV</sequence>